<protein>
    <submittedName>
        <fullName evidence="3">LacI family transcriptional regulator</fullName>
    </submittedName>
</protein>
<keyword evidence="2" id="KW-0732">Signal</keyword>
<dbReference type="PIRSF" id="PIRSF017082">
    <property type="entry name" value="YflP"/>
    <property type="match status" value="1"/>
</dbReference>
<comment type="caution">
    <text evidence="3">The sequence shown here is derived from an EMBL/GenBank/DDBJ whole genome shotgun (WGS) entry which is preliminary data.</text>
</comment>
<dbReference type="Gene3D" id="3.40.190.10">
    <property type="entry name" value="Periplasmic binding protein-like II"/>
    <property type="match status" value="1"/>
</dbReference>
<name>A0A2N4UAR0_9BURK</name>
<dbReference type="InterPro" id="IPR042100">
    <property type="entry name" value="Bug_dom1"/>
</dbReference>
<organism evidence="3 4">
    <name type="scientific">Pollutimonas nitritireducens</name>
    <dbReference type="NCBI Taxonomy" id="2045209"/>
    <lineage>
        <taxon>Bacteria</taxon>
        <taxon>Pseudomonadati</taxon>
        <taxon>Pseudomonadota</taxon>
        <taxon>Betaproteobacteria</taxon>
        <taxon>Burkholderiales</taxon>
        <taxon>Alcaligenaceae</taxon>
        <taxon>Pollutimonas</taxon>
    </lineage>
</organism>
<keyword evidence="4" id="KW-1185">Reference proteome</keyword>
<dbReference type="PANTHER" id="PTHR42928">
    <property type="entry name" value="TRICARBOXYLATE-BINDING PROTEIN"/>
    <property type="match status" value="1"/>
</dbReference>
<reference evidence="3 4" key="1">
    <citation type="submission" date="2017-10" db="EMBL/GenBank/DDBJ databases">
        <title>Two draft genome sequences of Pusillimonas sp. strains isolated from a nitrate- and radionuclide-contaminated groundwater in Russia.</title>
        <authorList>
            <person name="Grouzdev D.S."/>
            <person name="Tourova T.P."/>
            <person name="Goeva M.A."/>
            <person name="Babich T.L."/>
            <person name="Sokolova D.S."/>
            <person name="Abdullin R."/>
            <person name="Poltaraus A.B."/>
            <person name="Toshchakov S.V."/>
            <person name="Nazina T.N."/>
        </authorList>
    </citation>
    <scope>NUCLEOTIDE SEQUENCE [LARGE SCALE GENOMIC DNA]</scope>
    <source>
        <strain evidence="3 4">JR1/69-2-13</strain>
    </source>
</reference>
<dbReference type="Proteomes" id="UP000234328">
    <property type="component" value="Unassembled WGS sequence"/>
</dbReference>
<feature type="signal peptide" evidence="2">
    <location>
        <begin position="1"/>
        <end position="30"/>
    </location>
</feature>
<dbReference type="Pfam" id="PF03401">
    <property type="entry name" value="TctC"/>
    <property type="match status" value="1"/>
</dbReference>
<evidence type="ECO:0000313" key="4">
    <source>
        <dbReference type="Proteomes" id="UP000234328"/>
    </source>
</evidence>
<dbReference type="RefSeq" id="WP_102071804.1">
    <property type="nucleotide sequence ID" value="NZ_PDNV01000017.1"/>
</dbReference>
<feature type="chain" id="PRO_5014645775" evidence="2">
    <location>
        <begin position="31"/>
        <end position="328"/>
    </location>
</feature>
<dbReference type="AlphaFoldDB" id="A0A2N4UAR0"/>
<dbReference type="CDD" id="cd07012">
    <property type="entry name" value="PBP2_Bug_TTT"/>
    <property type="match status" value="1"/>
</dbReference>
<evidence type="ECO:0000256" key="2">
    <source>
        <dbReference type="SAM" id="SignalP"/>
    </source>
</evidence>
<dbReference type="PANTHER" id="PTHR42928:SF5">
    <property type="entry name" value="BLR1237 PROTEIN"/>
    <property type="match status" value="1"/>
</dbReference>
<comment type="similarity">
    <text evidence="1">Belongs to the UPF0065 (bug) family.</text>
</comment>
<dbReference type="EMBL" id="PDNV01000017">
    <property type="protein sequence ID" value="PLC52093.1"/>
    <property type="molecule type" value="Genomic_DNA"/>
</dbReference>
<evidence type="ECO:0000256" key="1">
    <source>
        <dbReference type="ARBA" id="ARBA00006987"/>
    </source>
</evidence>
<dbReference type="InterPro" id="IPR005064">
    <property type="entry name" value="BUG"/>
</dbReference>
<dbReference type="SUPFAM" id="SSF53850">
    <property type="entry name" value="Periplasmic binding protein-like II"/>
    <property type="match status" value="1"/>
</dbReference>
<gene>
    <name evidence="3" type="ORF">CR155_19975</name>
</gene>
<dbReference type="OrthoDB" id="8683264at2"/>
<sequence length="328" mass="34383">MSRNNLKPTLQSLAGIAAALTMAVCTSAHAAYPERPIKIVVPYNAGGGTDVLTRAVANGMSAAMHESVIVENRPGASGMIGSEAVARAKPDGYTLVMTAADTHTINPHVYPKISYDARKDFLPVAQIGYLPYALVINAKLGVNNIKEFIKLAQDKPGLLTYASWGVGSSSHVAMEMLNVNQGLDILHVPYTGAAPAMTALMAGQVDALFVPLSLAKPNADAGKVKMMGLGAPKRFGGAPDVPTLKEQGIDVVAAPWIGILAPANTPQPAIDTLAKAALEAVKTKDVIDALTTGGLEINPRNSKDFADFLVSDYKLWGDTVKAANIKTE</sequence>
<accession>A0A2N4UAR0</accession>
<dbReference type="Gene3D" id="3.40.190.150">
    <property type="entry name" value="Bordetella uptake gene, domain 1"/>
    <property type="match status" value="1"/>
</dbReference>
<proteinExistence type="inferred from homology"/>
<evidence type="ECO:0000313" key="3">
    <source>
        <dbReference type="EMBL" id="PLC52093.1"/>
    </source>
</evidence>